<reference evidence="3 4" key="1">
    <citation type="journal article" date="2013" name="Genome Announc.">
        <title>Complete Genome Sequence of the Solvent Producer Clostridium saccharobutylicum NCP262 (DSM 13864).</title>
        <authorList>
            <person name="Poehlein A."/>
            <person name="Hartwich K."/>
            <person name="Krabben P."/>
            <person name="Ehrenreich A."/>
            <person name="Liebl W."/>
            <person name="Durre P."/>
            <person name="Gottschalk G."/>
            <person name="Daniel R."/>
        </authorList>
    </citation>
    <scope>NUCLEOTIDE SEQUENCE [LARGE SCALE GENOMIC DNA]</scope>
    <source>
        <strain evidence="3">DSM 13864</strain>
    </source>
</reference>
<dbReference type="eggNOG" id="COG0699">
    <property type="taxonomic scope" value="Bacteria"/>
</dbReference>
<sequence>MSNVIFEAGQYSKQIDECISKVGQIYLENKFIEENDLLLEDIKKVSENDRIKVVFIGQYSAGKSSIISALTNNKDIKIDADIATSEAADYSWGAVNLTDTPGLYTENTEHDERTKEAIKVSDLMVYCITSDLFNQYTLDDFKRLAYDMKFKDKMFLVINKMSKEAGEYDELTKNYTITLNKSLDSHNIDEFEHCFIDAKDYREGVEDNDKELIEYSKFEILINKLNDFIKRKGQLGKLDTPIVVIKNSIDNVLLKLVEDGKNKNYLIVLNRMSKRVSAQRHKAKNDAYSIMRAELNRIVDKGYEISQKIGVEEVDFSENDLNELIEDVCNNINVQLQESVEENINELNEQVKDVLESEPAQHFMNDVEASSKGGFNIFKSKEKKNSKIQFDALNDIVSKISNGTVKLATNGASKGANVLFKSTDAAGSTVHKSVTAIGKKLGVKFKPWQAVNISKNIANVAEMAGPALAVFSFIYDVKKTIDEEARLNKIKTAQYEYKQSFINIRDELEKQYSDEVNNYLNVFTETCEMIDKEINNISNDKKNKSEASMELQKQKEILSSIQDKIYKR</sequence>
<evidence type="ECO:0000259" key="1">
    <source>
        <dbReference type="Pfam" id="PF01926"/>
    </source>
</evidence>
<dbReference type="GeneID" id="55473424"/>
<feature type="domain" description="Dynamin-like helical" evidence="2">
    <location>
        <begin position="385"/>
        <end position="544"/>
    </location>
</feature>
<dbReference type="AlphaFoldDB" id="U5MN37"/>
<dbReference type="EMBL" id="CP006721">
    <property type="protein sequence ID" value="AGX41903.1"/>
    <property type="molecule type" value="Genomic_DNA"/>
</dbReference>
<dbReference type="RefSeq" id="WP_022744190.1">
    <property type="nucleotide sequence ID" value="NC_022571.1"/>
</dbReference>
<evidence type="ECO:0000313" key="3">
    <source>
        <dbReference type="EMBL" id="AGX41903.1"/>
    </source>
</evidence>
<dbReference type="InterPro" id="IPR006073">
    <property type="entry name" value="GTP-bd"/>
</dbReference>
<evidence type="ECO:0000259" key="2">
    <source>
        <dbReference type="Pfam" id="PF18709"/>
    </source>
</evidence>
<dbReference type="Proteomes" id="UP000017118">
    <property type="component" value="Chromosome"/>
</dbReference>
<dbReference type="HOGENOM" id="CLU_466061_0_0_9"/>
<dbReference type="SUPFAM" id="SSF52540">
    <property type="entry name" value="P-loop containing nucleoside triphosphate hydrolases"/>
    <property type="match status" value="1"/>
</dbReference>
<dbReference type="OrthoDB" id="6197209at2"/>
<proteinExistence type="predicted"/>
<protein>
    <submittedName>
        <fullName evidence="3">GTPase domain-containing protein</fullName>
    </submittedName>
</protein>
<accession>U5MN37</accession>
<dbReference type="InterPro" id="IPR027417">
    <property type="entry name" value="P-loop_NTPase"/>
</dbReference>
<dbReference type="KEGG" id="csb:CLSA_c08910"/>
<gene>
    <name evidence="3" type="ORF">CLSA_c08910</name>
</gene>
<dbReference type="Pfam" id="PF18709">
    <property type="entry name" value="DLP_helical"/>
    <property type="match status" value="1"/>
</dbReference>
<dbReference type="Pfam" id="PF01926">
    <property type="entry name" value="MMR_HSR1"/>
    <property type="match status" value="1"/>
</dbReference>
<evidence type="ECO:0000313" key="4">
    <source>
        <dbReference type="Proteomes" id="UP000017118"/>
    </source>
</evidence>
<dbReference type="GO" id="GO:0005525">
    <property type="term" value="F:GTP binding"/>
    <property type="evidence" value="ECO:0007669"/>
    <property type="project" value="InterPro"/>
</dbReference>
<dbReference type="Gene3D" id="3.40.50.300">
    <property type="entry name" value="P-loop containing nucleotide triphosphate hydrolases"/>
    <property type="match status" value="1"/>
</dbReference>
<feature type="domain" description="G" evidence="1">
    <location>
        <begin position="52"/>
        <end position="160"/>
    </location>
</feature>
<keyword evidence="4" id="KW-1185">Reference proteome</keyword>
<dbReference type="InterPro" id="IPR040576">
    <property type="entry name" value="DLP_helical"/>
</dbReference>
<name>U5MN37_CLOSA</name>
<dbReference type="PATRIC" id="fig|1345695.10.peg.4102"/>
<organism evidence="3 4">
    <name type="scientific">Clostridium saccharobutylicum DSM 13864</name>
    <dbReference type="NCBI Taxonomy" id="1345695"/>
    <lineage>
        <taxon>Bacteria</taxon>
        <taxon>Bacillati</taxon>
        <taxon>Bacillota</taxon>
        <taxon>Clostridia</taxon>
        <taxon>Eubacteriales</taxon>
        <taxon>Clostridiaceae</taxon>
        <taxon>Clostridium</taxon>
    </lineage>
</organism>